<evidence type="ECO:0008006" key="2">
    <source>
        <dbReference type="Google" id="ProtNLM"/>
    </source>
</evidence>
<reference evidence="1" key="1">
    <citation type="submission" date="2024-05" db="EMBL/GenBank/DDBJ databases">
        <authorList>
            <person name="Bunk B."/>
            <person name="Swiderski J."/>
            <person name="Sproer C."/>
            <person name="Thiel V."/>
        </authorList>
    </citation>
    <scope>NUCLEOTIDE SEQUENCE</scope>
    <source>
        <strain evidence="1">DSM 17735</strain>
    </source>
</reference>
<sequence length="198" mass="21370">MSRYLLPRPGGVLTWLSVRPPSLERRLFEHLLGAPEAVELNVQALASALRHPVQAIARALFALNRQASIEVQDGAAPLCAAASPALRAGLRQGIAGLAQDLIDISGGRGEIMLASDDGFCIAQAGLSAQRAQALAAHLPWDDGSVMNFRMQLCFTDRTLYFCASSRIDLKHPVMLRLGADLVQGCQPQPLQRNHDAEK</sequence>
<dbReference type="EMBL" id="CP157675">
    <property type="protein sequence ID" value="XBP70604.1"/>
    <property type="molecule type" value="Genomic_DNA"/>
</dbReference>
<evidence type="ECO:0000313" key="1">
    <source>
        <dbReference type="EMBL" id="XBP70604.1"/>
    </source>
</evidence>
<accession>A0AAU7LSI0</accession>
<proteinExistence type="predicted"/>
<dbReference type="RefSeq" id="WP_349279950.1">
    <property type="nucleotide sequence ID" value="NZ_CBCSCU010000008.1"/>
</dbReference>
<dbReference type="AlphaFoldDB" id="A0AAU7LSI0"/>
<gene>
    <name evidence="1" type="ORF">ABLV49_01845</name>
</gene>
<name>A0AAU7LSI0_9BURK</name>
<protein>
    <recommendedName>
        <fullName evidence="2">Roadblock/LC7 domain-containing protein</fullName>
    </recommendedName>
</protein>
<organism evidence="1">
    <name type="scientific">Polaromonas hydrogenivorans</name>
    <dbReference type="NCBI Taxonomy" id="335476"/>
    <lineage>
        <taxon>Bacteria</taxon>
        <taxon>Pseudomonadati</taxon>
        <taxon>Pseudomonadota</taxon>
        <taxon>Betaproteobacteria</taxon>
        <taxon>Burkholderiales</taxon>
        <taxon>Comamonadaceae</taxon>
        <taxon>Polaromonas</taxon>
    </lineage>
</organism>